<dbReference type="Proteomes" id="UP000053477">
    <property type="component" value="Unassembled WGS sequence"/>
</dbReference>
<proteinExistence type="predicted"/>
<evidence type="ECO:0000313" key="4">
    <source>
        <dbReference type="EMBL" id="KLO10486.1"/>
    </source>
</evidence>
<gene>
    <name evidence="4" type="ORF">SCHPADRAFT_517251</name>
</gene>
<evidence type="ECO:0000259" key="3">
    <source>
        <dbReference type="Pfam" id="PF23865"/>
    </source>
</evidence>
<accession>A0A0H2S0G6</accession>
<protein>
    <recommendedName>
        <fullName evidence="3">DUF7223 domain-containing protein</fullName>
    </recommendedName>
</protein>
<organism evidence="4 5">
    <name type="scientific">Schizopora paradoxa</name>
    <dbReference type="NCBI Taxonomy" id="27342"/>
    <lineage>
        <taxon>Eukaryota</taxon>
        <taxon>Fungi</taxon>
        <taxon>Dikarya</taxon>
        <taxon>Basidiomycota</taxon>
        <taxon>Agaricomycotina</taxon>
        <taxon>Agaricomycetes</taxon>
        <taxon>Hymenochaetales</taxon>
        <taxon>Schizoporaceae</taxon>
        <taxon>Schizopora</taxon>
    </lineage>
</organism>
<dbReference type="EMBL" id="KQ086025">
    <property type="protein sequence ID" value="KLO10486.1"/>
    <property type="molecule type" value="Genomic_DNA"/>
</dbReference>
<evidence type="ECO:0000256" key="1">
    <source>
        <dbReference type="SAM" id="MobiDB-lite"/>
    </source>
</evidence>
<keyword evidence="2" id="KW-0732">Signal</keyword>
<dbReference type="InterPro" id="IPR055647">
    <property type="entry name" value="DUF7223"/>
</dbReference>
<evidence type="ECO:0000256" key="2">
    <source>
        <dbReference type="SAM" id="SignalP"/>
    </source>
</evidence>
<sequence length="552" mass="56984">MKTTTFLSLLSLVLVGVEAKNDWSKPCLSGSCSFDVARSNSSMAATLSINGSTNSISDITPAAGWSILNCTSSTNTQTIQIVCTDESLGCGHLFQQGAENTIVRLPQGCGSGPFARVAKHSVPANQTVPATVKRSNGTAPEVQLLQIDTNFKAAASSGQNVEFTLVASTSPDVVANGPDFSIPNPTKFDDSKSGSQAISFDKTVTLFSDTLSCAGDDNANEDVTLTVDVEADVDLTASFTFEIAGTVIPPDVSKILVSATIDGTFDGTLNFDADLTGTLSTGEVALLTVGLPGLSIPDILTIGPEFVLNGEATATINLDADLSIGVQYELNGLGFTVGSSQSSTSGFSPLDSPVSFSLTPTVTADADLEVHVIPQLGFGISAFSNSASVFVNLDAGVEVDLNATVTGDVSGSGSASESAEACIDITSPISFNVGASGDFFGIISDSISEPIFSDTFQIFQKCFTQSASGSLIRGSTAATKAARDAKLSLPSSSPKKFEHSSVEAWTESTRRTAQKAKRQAATSTLRARDFSCPPPSNPDFAPISESDDAPAA</sequence>
<feature type="domain" description="DUF7223" evidence="3">
    <location>
        <begin position="265"/>
        <end position="464"/>
    </location>
</feature>
<feature type="signal peptide" evidence="2">
    <location>
        <begin position="1"/>
        <end position="19"/>
    </location>
</feature>
<evidence type="ECO:0000313" key="5">
    <source>
        <dbReference type="Proteomes" id="UP000053477"/>
    </source>
</evidence>
<dbReference type="AlphaFoldDB" id="A0A0H2S0G6"/>
<name>A0A0H2S0G6_9AGAM</name>
<dbReference type="InParanoid" id="A0A0H2S0G6"/>
<feature type="region of interest" description="Disordered" evidence="1">
    <location>
        <begin position="486"/>
        <end position="552"/>
    </location>
</feature>
<feature type="chain" id="PRO_5005201949" description="DUF7223 domain-containing protein" evidence="2">
    <location>
        <begin position="20"/>
        <end position="552"/>
    </location>
</feature>
<dbReference type="Pfam" id="PF23865">
    <property type="entry name" value="DUF7223"/>
    <property type="match status" value="1"/>
</dbReference>
<reference evidence="4 5" key="1">
    <citation type="submission" date="2015-04" db="EMBL/GenBank/DDBJ databases">
        <title>Complete genome sequence of Schizopora paradoxa KUC8140, a cosmopolitan wood degrader in East Asia.</title>
        <authorList>
            <consortium name="DOE Joint Genome Institute"/>
            <person name="Min B."/>
            <person name="Park H."/>
            <person name="Jang Y."/>
            <person name="Kim J.-J."/>
            <person name="Kim K.H."/>
            <person name="Pangilinan J."/>
            <person name="Lipzen A."/>
            <person name="Riley R."/>
            <person name="Grigoriev I.V."/>
            <person name="Spatafora J.W."/>
            <person name="Choi I.-G."/>
        </authorList>
    </citation>
    <scope>NUCLEOTIDE SEQUENCE [LARGE SCALE GENOMIC DNA]</scope>
    <source>
        <strain evidence="4 5">KUC8140</strain>
    </source>
</reference>
<dbReference type="OrthoDB" id="73875at2759"/>
<dbReference type="STRING" id="27342.A0A0H2S0G6"/>
<keyword evidence="5" id="KW-1185">Reference proteome</keyword>